<gene>
    <name evidence="3" type="ORF">CQY20_20310</name>
</gene>
<keyword evidence="4" id="KW-1185">Reference proteome</keyword>
<dbReference type="InterPro" id="IPR006059">
    <property type="entry name" value="SBP"/>
</dbReference>
<sequence>MSASTIVRASSRARSSRIRLPDKASYPTPLERTMMVRGSISQRGLFGFLLSAALLMAGCSAPGGSESGSSDPSGGSDKCADSAIVALQDKLKGMPPQDREKTLLDEAKNSNDGTINLYGEVNDPTIITDPFEDKYDGLHVSVYRAGSEQIRERVLQESQANFAGADLIELDSLEMAILDQNKLLAPADSPFIDGVTESARFDNFTGDRLSYIVPVWNTNAIPADQSPKSLEDLKDPRFKGKLALEGSDVFWFASLVNYLQTQGMTKDQAVQLFKDIAANSAITDGHTATADLVVAGQYGIAANIYIARIRELQAKGAPLEFTPVQVPVVAEVTTVAATCDAANPAGALLLQDFILGPEGQQAFIEDSRTPSNEALAAESFGGVKIEPIDSDVETISEQYSEWSDLWQSVVHNGNKG</sequence>
<accession>A0A2A7MWF8</accession>
<protein>
    <recommendedName>
        <fullName evidence="5">ABC transporter substrate-binding protein</fullName>
    </recommendedName>
</protein>
<dbReference type="Pfam" id="PF13416">
    <property type="entry name" value="SBP_bac_8"/>
    <property type="match status" value="1"/>
</dbReference>
<dbReference type="AlphaFoldDB" id="A0A2A7MWF8"/>
<dbReference type="SUPFAM" id="SSF53850">
    <property type="entry name" value="Periplasmic binding protein-like II"/>
    <property type="match status" value="1"/>
</dbReference>
<dbReference type="Proteomes" id="UP000220914">
    <property type="component" value="Unassembled WGS sequence"/>
</dbReference>
<dbReference type="PANTHER" id="PTHR30006">
    <property type="entry name" value="THIAMINE-BINDING PERIPLASMIC PROTEIN-RELATED"/>
    <property type="match status" value="1"/>
</dbReference>
<name>A0A2A7MWF8_MYCAG</name>
<evidence type="ECO:0008006" key="5">
    <source>
        <dbReference type="Google" id="ProtNLM"/>
    </source>
</evidence>
<feature type="compositionally biased region" description="Low complexity" evidence="2">
    <location>
        <begin position="1"/>
        <end position="13"/>
    </location>
</feature>
<reference evidence="3 4" key="1">
    <citation type="submission" date="2017-10" db="EMBL/GenBank/DDBJ databases">
        <title>The new phylogeny of genus Mycobacterium.</title>
        <authorList>
            <person name="Tortoli E."/>
            <person name="Trovato A."/>
            <person name="Cirillo D.M."/>
        </authorList>
    </citation>
    <scope>NUCLEOTIDE SEQUENCE [LARGE SCALE GENOMIC DNA]</scope>
    <source>
        <strain evidence="3 4">CCUG37673</strain>
    </source>
</reference>
<evidence type="ECO:0000256" key="1">
    <source>
        <dbReference type="ARBA" id="ARBA00022729"/>
    </source>
</evidence>
<evidence type="ECO:0000313" key="4">
    <source>
        <dbReference type="Proteomes" id="UP000220914"/>
    </source>
</evidence>
<organism evidence="3 4">
    <name type="scientific">Mycolicibacterium agri</name>
    <name type="common">Mycobacterium agri</name>
    <dbReference type="NCBI Taxonomy" id="36811"/>
    <lineage>
        <taxon>Bacteria</taxon>
        <taxon>Bacillati</taxon>
        <taxon>Actinomycetota</taxon>
        <taxon>Actinomycetes</taxon>
        <taxon>Mycobacteriales</taxon>
        <taxon>Mycobacteriaceae</taxon>
        <taxon>Mycolicibacterium</taxon>
    </lineage>
</organism>
<evidence type="ECO:0000256" key="2">
    <source>
        <dbReference type="SAM" id="MobiDB-lite"/>
    </source>
</evidence>
<dbReference type="Gene3D" id="3.40.190.10">
    <property type="entry name" value="Periplasmic binding protein-like II"/>
    <property type="match status" value="2"/>
</dbReference>
<feature type="region of interest" description="Disordered" evidence="2">
    <location>
        <begin position="1"/>
        <end position="25"/>
    </location>
</feature>
<comment type="caution">
    <text evidence="3">The sequence shown here is derived from an EMBL/GenBank/DDBJ whole genome shotgun (WGS) entry which is preliminary data.</text>
</comment>
<dbReference type="EMBL" id="PDCP01000039">
    <property type="protein sequence ID" value="PEG35880.1"/>
    <property type="molecule type" value="Genomic_DNA"/>
</dbReference>
<keyword evidence="1" id="KW-0732">Signal</keyword>
<dbReference type="OrthoDB" id="366726at2"/>
<evidence type="ECO:0000313" key="3">
    <source>
        <dbReference type="EMBL" id="PEG35880.1"/>
    </source>
</evidence>
<proteinExistence type="predicted"/>